<dbReference type="EC" id="3.2.2.20" evidence="3"/>
<dbReference type="AlphaFoldDB" id="A0A251RXQ1"/>
<dbReference type="InterPro" id="IPR005019">
    <property type="entry name" value="Adenine_glyco"/>
</dbReference>
<evidence type="ECO:0000313" key="5">
    <source>
        <dbReference type="Proteomes" id="UP000215914"/>
    </source>
</evidence>
<evidence type="ECO:0000256" key="2">
    <source>
        <dbReference type="SAM" id="MobiDB-lite"/>
    </source>
</evidence>
<dbReference type="GO" id="GO:0046872">
    <property type="term" value="F:metal ion binding"/>
    <property type="evidence" value="ECO:0007669"/>
    <property type="project" value="UniProtKB-KW"/>
</dbReference>
<protein>
    <submittedName>
        <fullName evidence="3">DNA-3-methyladenine glycosylase I</fullName>
        <ecNumber evidence="3">3.2.2.20</ecNumber>
    </submittedName>
    <submittedName>
        <fullName evidence="4">Putative methyladenine glycosylase</fullName>
    </submittedName>
</protein>
<dbReference type="EMBL" id="CM007905">
    <property type="protein sequence ID" value="OTF91240.1"/>
    <property type="molecule type" value="Genomic_DNA"/>
</dbReference>
<dbReference type="OMA" id="CDWITQF"/>
<dbReference type="Gramene" id="mRNA:HanXRQr2_Chr16g0736131">
    <property type="protein sequence ID" value="mRNA:HanXRQr2_Chr16g0736131"/>
    <property type="gene ID" value="HanXRQr2_Chr16g0736131"/>
</dbReference>
<evidence type="ECO:0000313" key="3">
    <source>
        <dbReference type="EMBL" id="KAF5759019.1"/>
    </source>
</evidence>
<keyword evidence="1" id="KW-0479">Metal-binding</keyword>
<feature type="region of interest" description="Disordered" evidence="2">
    <location>
        <begin position="22"/>
        <end position="64"/>
    </location>
</feature>
<feature type="region of interest" description="Disordered" evidence="2">
    <location>
        <begin position="322"/>
        <end position="341"/>
    </location>
</feature>
<evidence type="ECO:0000256" key="1">
    <source>
        <dbReference type="PIRSR" id="PIRSR605019-1"/>
    </source>
</evidence>
<dbReference type="InParanoid" id="A0A251RXQ1"/>
<keyword evidence="1" id="KW-0862">Zinc</keyword>
<sequence length="341" mass="38035">MSASPELLSLPPSVTADSAARNILGPAGNREKINKNESLNKKKKKIVVDTKPKSSVKLAKGSRSPRTVVRKIDVSVDSSCSLKSCSSNGSSSVKTSGSEKSEKGNGNRLKLVVDEGSVMVLTLPFKRCDWITQFSDPLHVSFHDEEWGVPVYEDCKLIELLVLSQASAELTWPEILYKRDKFRKLFEKFDPASIAKCSDDKLLSAKQNGSLLLSEQKLRAIMGNAIGLLKIQQEFGSFSTYCWRFLNKKPINNSFRYARQVPAKTPKSELISKDLIKRGFRCVGPTVIYTFMQISGMVNDHLISCFRHTECNSIAKKVLKPVSKETKQETDNKDDAKLSHE</sequence>
<evidence type="ECO:0000313" key="4">
    <source>
        <dbReference type="EMBL" id="OTF91240.1"/>
    </source>
</evidence>
<dbReference type="InterPro" id="IPR011257">
    <property type="entry name" value="DNA_glycosylase"/>
</dbReference>
<reference evidence="3" key="3">
    <citation type="submission" date="2020-06" db="EMBL/GenBank/DDBJ databases">
        <title>Helianthus annuus Genome sequencing and assembly Release 2.</title>
        <authorList>
            <person name="Gouzy J."/>
            <person name="Langlade N."/>
            <person name="Munos S."/>
        </authorList>
    </citation>
    <scope>NUCLEOTIDE SEQUENCE</scope>
    <source>
        <tissue evidence="3">Leaves</tissue>
    </source>
</reference>
<feature type="binding site" evidence="1">
    <location>
        <position position="305"/>
    </location>
    <ligand>
        <name>Zn(2+)</name>
        <dbReference type="ChEBI" id="CHEBI:29105"/>
    </ligand>
</feature>
<feature type="compositionally biased region" description="Low complexity" evidence="2">
    <location>
        <begin position="85"/>
        <end position="96"/>
    </location>
</feature>
<feature type="binding site" evidence="1">
    <location>
        <position position="128"/>
    </location>
    <ligand>
        <name>Zn(2+)</name>
        <dbReference type="ChEBI" id="CHEBI:29105"/>
    </ligand>
</feature>
<feature type="binding site" evidence="1">
    <location>
        <position position="301"/>
    </location>
    <ligand>
        <name>Zn(2+)</name>
        <dbReference type="ChEBI" id="CHEBI:29105"/>
    </ligand>
</feature>
<dbReference type="Proteomes" id="UP000215914">
    <property type="component" value="Chromosome 16"/>
</dbReference>
<dbReference type="Gene3D" id="1.10.340.30">
    <property type="entry name" value="Hypothetical protein, domain 2"/>
    <property type="match status" value="1"/>
</dbReference>
<dbReference type="Pfam" id="PF03352">
    <property type="entry name" value="Adenine_glyco"/>
    <property type="match status" value="1"/>
</dbReference>
<dbReference type="FunCoup" id="A0A251RXQ1">
    <property type="interactions" value="9"/>
</dbReference>
<feature type="compositionally biased region" description="Basic and acidic residues" evidence="2">
    <location>
        <begin position="29"/>
        <end position="52"/>
    </location>
</feature>
<dbReference type="PANTHER" id="PTHR31116">
    <property type="entry name" value="OS04G0501200 PROTEIN"/>
    <property type="match status" value="1"/>
</dbReference>
<organism evidence="4 5">
    <name type="scientific">Helianthus annuus</name>
    <name type="common">Common sunflower</name>
    <dbReference type="NCBI Taxonomy" id="4232"/>
    <lineage>
        <taxon>Eukaryota</taxon>
        <taxon>Viridiplantae</taxon>
        <taxon>Streptophyta</taxon>
        <taxon>Embryophyta</taxon>
        <taxon>Tracheophyta</taxon>
        <taxon>Spermatophyta</taxon>
        <taxon>Magnoliopsida</taxon>
        <taxon>eudicotyledons</taxon>
        <taxon>Gunneridae</taxon>
        <taxon>Pentapetalae</taxon>
        <taxon>asterids</taxon>
        <taxon>campanulids</taxon>
        <taxon>Asterales</taxon>
        <taxon>Asteraceae</taxon>
        <taxon>Asteroideae</taxon>
        <taxon>Heliantheae alliance</taxon>
        <taxon>Heliantheae</taxon>
        <taxon>Helianthus</taxon>
    </lineage>
</organism>
<dbReference type="GO" id="GO:0008725">
    <property type="term" value="F:DNA-3-methyladenine glycosylase activity"/>
    <property type="evidence" value="ECO:0007669"/>
    <property type="project" value="UniProtKB-EC"/>
</dbReference>
<reference evidence="4" key="2">
    <citation type="submission" date="2017-02" db="EMBL/GenBank/DDBJ databases">
        <title>Sunflower complete genome.</title>
        <authorList>
            <person name="Langlade N."/>
            <person name="Munos S."/>
        </authorList>
    </citation>
    <scope>NUCLEOTIDE SEQUENCE [LARGE SCALE GENOMIC DNA]</scope>
    <source>
        <tissue evidence="4">Leaves</tissue>
    </source>
</reference>
<proteinExistence type="predicted"/>
<dbReference type="EMBL" id="MNCJ02000331">
    <property type="protein sequence ID" value="KAF5759019.1"/>
    <property type="molecule type" value="Genomic_DNA"/>
</dbReference>
<reference evidence="3 5" key="1">
    <citation type="journal article" date="2017" name="Nature">
        <title>The sunflower genome provides insights into oil metabolism, flowering and Asterid evolution.</title>
        <authorList>
            <person name="Badouin H."/>
            <person name="Gouzy J."/>
            <person name="Grassa C.J."/>
            <person name="Murat F."/>
            <person name="Staton S.E."/>
            <person name="Cottret L."/>
            <person name="Lelandais-Briere C."/>
            <person name="Owens G.L."/>
            <person name="Carrere S."/>
            <person name="Mayjonade B."/>
            <person name="Legrand L."/>
            <person name="Gill N."/>
            <person name="Kane N.C."/>
            <person name="Bowers J.E."/>
            <person name="Hubner S."/>
            <person name="Bellec A."/>
            <person name="Berard A."/>
            <person name="Berges H."/>
            <person name="Blanchet N."/>
            <person name="Boniface M.C."/>
            <person name="Brunel D."/>
            <person name="Catrice O."/>
            <person name="Chaidir N."/>
            <person name="Claudel C."/>
            <person name="Donnadieu C."/>
            <person name="Faraut T."/>
            <person name="Fievet G."/>
            <person name="Helmstetter N."/>
            <person name="King M."/>
            <person name="Knapp S.J."/>
            <person name="Lai Z."/>
            <person name="Le Paslier M.C."/>
            <person name="Lippi Y."/>
            <person name="Lorenzon L."/>
            <person name="Mandel J.R."/>
            <person name="Marage G."/>
            <person name="Marchand G."/>
            <person name="Marquand E."/>
            <person name="Bret-Mestries E."/>
            <person name="Morien E."/>
            <person name="Nambeesan S."/>
            <person name="Nguyen T."/>
            <person name="Pegot-Espagnet P."/>
            <person name="Pouilly N."/>
            <person name="Raftis F."/>
            <person name="Sallet E."/>
            <person name="Schiex T."/>
            <person name="Thomas J."/>
            <person name="Vandecasteele C."/>
            <person name="Vares D."/>
            <person name="Vear F."/>
            <person name="Vautrin S."/>
            <person name="Crespi M."/>
            <person name="Mangin B."/>
            <person name="Burke J.M."/>
            <person name="Salse J."/>
            <person name="Munos S."/>
            <person name="Vincourt P."/>
            <person name="Rieseberg L.H."/>
            <person name="Langlade N.B."/>
        </authorList>
    </citation>
    <scope>NUCLEOTIDE SEQUENCE [LARGE SCALE GENOMIC DNA]</scope>
    <source>
        <strain evidence="5">cv. SF193</strain>
        <tissue evidence="3">Leaves</tissue>
    </source>
</reference>
<feature type="binding site" evidence="1">
    <location>
        <position position="143"/>
    </location>
    <ligand>
        <name>Zn(2+)</name>
        <dbReference type="ChEBI" id="CHEBI:29105"/>
    </ligand>
</feature>
<feature type="region of interest" description="Disordered" evidence="2">
    <location>
        <begin position="85"/>
        <end position="105"/>
    </location>
</feature>
<dbReference type="GO" id="GO:0006284">
    <property type="term" value="P:base-excision repair"/>
    <property type="evidence" value="ECO:0007669"/>
    <property type="project" value="InterPro"/>
</dbReference>
<keyword evidence="3" id="KW-0326">Glycosidase</keyword>
<gene>
    <name evidence="4" type="ORF">HannXRQ_Chr16g0508561</name>
    <name evidence="3" type="ORF">HanXRQr2_Chr16g0736131</name>
</gene>
<keyword evidence="5" id="KW-1185">Reference proteome</keyword>
<name>A0A251RXQ1_HELAN</name>
<dbReference type="OrthoDB" id="3941538at2759"/>
<accession>A0A251RXQ1</accession>
<dbReference type="PANTHER" id="PTHR31116:SF25">
    <property type="entry name" value="DNA GLYCOSYLASE SUPERFAMILY PROTEIN"/>
    <property type="match status" value="1"/>
</dbReference>
<dbReference type="SUPFAM" id="SSF48150">
    <property type="entry name" value="DNA-glycosylase"/>
    <property type="match status" value="1"/>
</dbReference>
<keyword evidence="3" id="KW-0378">Hydrolase</keyword>